<evidence type="ECO:0000313" key="2">
    <source>
        <dbReference type="EMBL" id="KKA26356.1"/>
    </source>
</evidence>
<reference evidence="2 3" key="1">
    <citation type="submission" date="2015-03" db="EMBL/GenBank/DDBJ databases">
        <authorList>
            <person name="Radwan O."/>
            <person name="Al-Naeli F.A."/>
            <person name="Rendon G.A."/>
            <person name="Fields C."/>
        </authorList>
    </citation>
    <scope>NUCLEOTIDE SEQUENCE [LARGE SCALE GENOMIC DNA]</scope>
    <source>
        <strain evidence="2">CR-DP1</strain>
    </source>
</reference>
<organism evidence="2 3">
    <name type="scientific">Thielaviopsis punctulata</name>
    <dbReference type="NCBI Taxonomy" id="72032"/>
    <lineage>
        <taxon>Eukaryota</taxon>
        <taxon>Fungi</taxon>
        <taxon>Dikarya</taxon>
        <taxon>Ascomycota</taxon>
        <taxon>Pezizomycotina</taxon>
        <taxon>Sordariomycetes</taxon>
        <taxon>Hypocreomycetidae</taxon>
        <taxon>Microascales</taxon>
        <taxon>Ceratocystidaceae</taxon>
        <taxon>Thielaviopsis</taxon>
    </lineage>
</organism>
<evidence type="ECO:0000313" key="3">
    <source>
        <dbReference type="Proteomes" id="UP000033483"/>
    </source>
</evidence>
<dbReference type="AlphaFoldDB" id="A0A0F4Z8E0"/>
<sequence length="247" mass="26592">MSDDQTTAENKAYFNSLAAKYDARFGPTLDKLLNEIRNRTDFIGADWVREGEEDGRKVRLLDYACGTGLVSRALAPLTTQCVGVDISEEMVNVYNSRAEMQGLSKDEMFAVNANLLDPAAPSPSALSSPLFFDFDVAAVGLGAHHFADPAFCATQLVQRLKPGGVLVFIDFLTHEPAVAAGEEMAKGLNTVMHHGFSEEQVRAFFEAAGAGKGFALQVMGRGMMFHGHGAGPEGSERLVFVARGEKA</sequence>
<dbReference type="EMBL" id="LAEV01002213">
    <property type="protein sequence ID" value="KKA26356.1"/>
    <property type="molecule type" value="Genomic_DNA"/>
</dbReference>
<dbReference type="Proteomes" id="UP000033483">
    <property type="component" value="Unassembled WGS sequence"/>
</dbReference>
<accession>A0A0F4Z8E0</accession>
<protein>
    <recommendedName>
        <fullName evidence="4">Methyltransferase type 11 domain-containing protein</fullName>
    </recommendedName>
</protein>
<comment type="caution">
    <text evidence="2">The sequence shown here is derived from an EMBL/GenBank/DDBJ whole genome shotgun (WGS) entry which is preliminary data.</text>
</comment>
<dbReference type="SUPFAM" id="SSF53335">
    <property type="entry name" value="S-adenosyl-L-methionine-dependent methyltransferases"/>
    <property type="match status" value="1"/>
</dbReference>
<dbReference type="Pfam" id="PF13489">
    <property type="entry name" value="Methyltransf_23"/>
    <property type="match status" value="1"/>
</dbReference>
<dbReference type="PANTHER" id="PTHR43591">
    <property type="entry name" value="METHYLTRANSFERASE"/>
    <property type="match status" value="1"/>
</dbReference>
<dbReference type="CDD" id="cd02440">
    <property type="entry name" value="AdoMet_MTases"/>
    <property type="match status" value="1"/>
</dbReference>
<dbReference type="Gene3D" id="3.40.50.150">
    <property type="entry name" value="Vaccinia Virus protein VP39"/>
    <property type="match status" value="1"/>
</dbReference>
<proteinExistence type="inferred from homology"/>
<comment type="similarity">
    <text evidence="1">Belongs to the methyltransferase superfamily. LaeA methyltransferase family.</text>
</comment>
<keyword evidence="3" id="KW-1185">Reference proteome</keyword>
<dbReference type="OrthoDB" id="3647at2759"/>
<dbReference type="PANTHER" id="PTHR43591:SF108">
    <property type="entry name" value="S-ADENOSYL-L-METHIONINE-DEPENDENT METHYLTRANSFERASE"/>
    <property type="match status" value="1"/>
</dbReference>
<evidence type="ECO:0000256" key="1">
    <source>
        <dbReference type="ARBA" id="ARBA00038158"/>
    </source>
</evidence>
<dbReference type="InterPro" id="IPR029063">
    <property type="entry name" value="SAM-dependent_MTases_sf"/>
</dbReference>
<evidence type="ECO:0008006" key="4">
    <source>
        <dbReference type="Google" id="ProtNLM"/>
    </source>
</evidence>
<name>A0A0F4Z8E0_9PEZI</name>
<gene>
    <name evidence="2" type="ORF">TD95_003833</name>
</gene>